<evidence type="ECO:0000256" key="1">
    <source>
        <dbReference type="ARBA" id="ARBA00004651"/>
    </source>
</evidence>
<dbReference type="Pfam" id="PF19300">
    <property type="entry name" value="BPD_transp_1_N"/>
    <property type="match status" value="1"/>
</dbReference>
<feature type="transmembrane region" description="Helical" evidence="7">
    <location>
        <begin position="130"/>
        <end position="155"/>
    </location>
</feature>
<dbReference type="RefSeq" id="WP_148958551.1">
    <property type="nucleotide sequence ID" value="NZ_QSND01000005.1"/>
</dbReference>
<keyword evidence="2 7" id="KW-0813">Transport</keyword>
<feature type="transmembrane region" description="Helical" evidence="7">
    <location>
        <begin position="12"/>
        <end position="30"/>
    </location>
</feature>
<dbReference type="GO" id="GO:0005886">
    <property type="term" value="C:plasma membrane"/>
    <property type="evidence" value="ECO:0007669"/>
    <property type="project" value="UniProtKB-SubCell"/>
</dbReference>
<evidence type="ECO:0000259" key="8">
    <source>
        <dbReference type="PROSITE" id="PS50928"/>
    </source>
</evidence>
<evidence type="ECO:0000256" key="4">
    <source>
        <dbReference type="ARBA" id="ARBA00022692"/>
    </source>
</evidence>
<comment type="similarity">
    <text evidence="7">Belongs to the binding-protein-dependent transport system permease family.</text>
</comment>
<dbReference type="EMBL" id="QSND01000005">
    <property type="protein sequence ID" value="KAA6447835.1"/>
    <property type="molecule type" value="Genomic_DNA"/>
</dbReference>
<feature type="transmembrane region" description="Helical" evidence="7">
    <location>
        <begin position="301"/>
        <end position="327"/>
    </location>
</feature>
<dbReference type="SUPFAM" id="SSF161098">
    <property type="entry name" value="MetI-like"/>
    <property type="match status" value="1"/>
</dbReference>
<comment type="subcellular location">
    <subcellularLocation>
        <location evidence="1 7">Cell membrane</location>
        <topology evidence="1 7">Multi-pass membrane protein</topology>
    </subcellularLocation>
</comment>
<organism evidence="9 10">
    <name type="scientific">Bacillus swezeyi</name>
    <dbReference type="NCBI Taxonomy" id="1925020"/>
    <lineage>
        <taxon>Bacteria</taxon>
        <taxon>Bacillati</taxon>
        <taxon>Bacillota</taxon>
        <taxon>Bacilli</taxon>
        <taxon>Bacillales</taxon>
        <taxon>Bacillaceae</taxon>
        <taxon>Bacillus</taxon>
    </lineage>
</organism>
<dbReference type="InterPro" id="IPR045621">
    <property type="entry name" value="BPD_transp_1_N"/>
</dbReference>
<dbReference type="CDD" id="cd06261">
    <property type="entry name" value="TM_PBP2"/>
    <property type="match status" value="1"/>
</dbReference>
<feature type="domain" description="ABC transmembrane type-1" evidence="8">
    <location>
        <begin position="95"/>
        <end position="324"/>
    </location>
</feature>
<keyword evidence="3" id="KW-1003">Cell membrane</keyword>
<comment type="caution">
    <text evidence="9">The sequence shown here is derived from an EMBL/GenBank/DDBJ whole genome shotgun (WGS) entry which is preliminary data.</text>
</comment>
<dbReference type="PROSITE" id="PS50928">
    <property type="entry name" value="ABC_TM1"/>
    <property type="match status" value="1"/>
</dbReference>
<dbReference type="GO" id="GO:0055085">
    <property type="term" value="P:transmembrane transport"/>
    <property type="evidence" value="ECO:0007669"/>
    <property type="project" value="InterPro"/>
</dbReference>
<evidence type="ECO:0000313" key="10">
    <source>
        <dbReference type="Proteomes" id="UP000324326"/>
    </source>
</evidence>
<dbReference type="InterPro" id="IPR000515">
    <property type="entry name" value="MetI-like"/>
</dbReference>
<keyword evidence="5 7" id="KW-1133">Transmembrane helix</keyword>
<keyword evidence="6 7" id="KW-0472">Membrane</keyword>
<dbReference type="PANTHER" id="PTHR43163">
    <property type="entry name" value="DIPEPTIDE TRANSPORT SYSTEM PERMEASE PROTEIN DPPB-RELATED"/>
    <property type="match status" value="1"/>
</dbReference>
<protein>
    <submittedName>
        <fullName evidence="9">ABC transporter permease</fullName>
    </submittedName>
</protein>
<evidence type="ECO:0000256" key="5">
    <source>
        <dbReference type="ARBA" id="ARBA00022989"/>
    </source>
</evidence>
<dbReference type="AlphaFoldDB" id="A0A5M8RGV7"/>
<feature type="transmembrane region" description="Helical" evidence="7">
    <location>
        <begin position="255"/>
        <end position="281"/>
    </location>
</feature>
<accession>A0A5M8RGV7</accession>
<dbReference type="Proteomes" id="UP000324326">
    <property type="component" value="Unassembled WGS sequence"/>
</dbReference>
<evidence type="ECO:0000256" key="3">
    <source>
        <dbReference type="ARBA" id="ARBA00022475"/>
    </source>
</evidence>
<evidence type="ECO:0000256" key="2">
    <source>
        <dbReference type="ARBA" id="ARBA00022448"/>
    </source>
</evidence>
<reference evidence="9 10" key="1">
    <citation type="submission" date="2018-08" db="EMBL/GenBank/DDBJ databases">
        <title>Bacillus phenotypic plasticity.</title>
        <authorList>
            <person name="Hurtado E."/>
        </authorList>
    </citation>
    <scope>NUCLEOTIDE SEQUENCE [LARGE SCALE GENOMIC DNA]</scope>
    <source>
        <strain evidence="9 10">427</strain>
    </source>
</reference>
<evidence type="ECO:0000256" key="7">
    <source>
        <dbReference type="RuleBase" id="RU363032"/>
    </source>
</evidence>
<dbReference type="InterPro" id="IPR035906">
    <property type="entry name" value="MetI-like_sf"/>
</dbReference>
<keyword evidence="4 7" id="KW-0812">Transmembrane</keyword>
<evidence type="ECO:0000313" key="9">
    <source>
        <dbReference type="EMBL" id="KAA6447835.1"/>
    </source>
</evidence>
<dbReference type="Gene3D" id="1.10.3720.10">
    <property type="entry name" value="MetI-like"/>
    <property type="match status" value="1"/>
</dbReference>
<name>A0A5M8RGV7_9BACI</name>
<sequence length="333" mass="37180">MLAYCLKRTVMLIPVLIGMTLVVFSIIRFIPGNPAQVILGQRATKEAVEQLTIQLGLDQPWYIQYGRYIGDLLKGDLGTSIRTGAAITKEMQPYLAATLELAFFAMVIAVFIGVNAGIISAWFKNSVFDYIAMLVALIGVSMPIFWLGLMGQWFFSIELGWLPTTGRENVRNPVEAVTYIHTIDTLWHGRFDQFIETIRHLILPGTALATIPAAIIARITRASMIEVLQSDYIRTAKAKGVHMLFVIYKHGLKNAFIPILTVIGLQTGLLLGGAILTETIFAWPGIGRYIYDAISYRDYPVIQSGILVIAFIFVMINFIVDLLYAVIDPRIKY</sequence>
<evidence type="ECO:0000256" key="6">
    <source>
        <dbReference type="ARBA" id="ARBA00023136"/>
    </source>
</evidence>
<dbReference type="Pfam" id="PF00528">
    <property type="entry name" value="BPD_transp_1"/>
    <property type="match status" value="1"/>
</dbReference>
<proteinExistence type="inferred from homology"/>
<dbReference type="PANTHER" id="PTHR43163:SF6">
    <property type="entry name" value="DIPEPTIDE TRANSPORT SYSTEM PERMEASE PROTEIN DPPB-RELATED"/>
    <property type="match status" value="1"/>
</dbReference>
<dbReference type="STRING" id="1925020.BTA30_16765"/>
<gene>
    <name evidence="9" type="ORF">DX927_21600</name>
</gene>
<feature type="transmembrane region" description="Helical" evidence="7">
    <location>
        <begin position="101"/>
        <end position="123"/>
    </location>
</feature>